<feature type="domain" description="C-type lectin" evidence="2">
    <location>
        <begin position="67"/>
        <end position="179"/>
    </location>
</feature>
<proteinExistence type="predicted"/>
<dbReference type="PROSITE" id="PS00615">
    <property type="entry name" value="C_TYPE_LECTIN_1"/>
    <property type="match status" value="2"/>
</dbReference>
<dbReference type="Gene3D" id="3.10.100.10">
    <property type="entry name" value="Mannose-Binding Protein A, subunit A"/>
    <property type="match status" value="2"/>
</dbReference>
<evidence type="ECO:0000256" key="1">
    <source>
        <dbReference type="ARBA" id="ARBA00023157"/>
    </source>
</evidence>
<evidence type="ECO:0000313" key="4">
    <source>
        <dbReference type="Proteomes" id="UP000596742"/>
    </source>
</evidence>
<dbReference type="PROSITE" id="PS50041">
    <property type="entry name" value="C_TYPE_LECTIN_2"/>
    <property type="match status" value="2"/>
</dbReference>
<dbReference type="SUPFAM" id="SSF56436">
    <property type="entry name" value="C-type lectin-like"/>
    <property type="match status" value="2"/>
</dbReference>
<keyword evidence="1" id="KW-1015">Disulfide bond</keyword>
<dbReference type="EMBL" id="UYJE01002162">
    <property type="protein sequence ID" value="VDI08327.1"/>
    <property type="molecule type" value="Genomic_DNA"/>
</dbReference>
<dbReference type="InterPro" id="IPR001304">
    <property type="entry name" value="C-type_lectin-like"/>
</dbReference>
<dbReference type="InterPro" id="IPR050111">
    <property type="entry name" value="C-type_lectin/snaclec_domain"/>
</dbReference>
<dbReference type="Pfam" id="PF00059">
    <property type="entry name" value="Lectin_C"/>
    <property type="match status" value="2"/>
</dbReference>
<dbReference type="PANTHER" id="PTHR22803">
    <property type="entry name" value="MANNOSE, PHOSPHOLIPASE, LECTIN RECEPTOR RELATED"/>
    <property type="match status" value="1"/>
</dbReference>
<reference evidence="3" key="1">
    <citation type="submission" date="2018-11" db="EMBL/GenBank/DDBJ databases">
        <authorList>
            <person name="Alioto T."/>
            <person name="Alioto T."/>
        </authorList>
    </citation>
    <scope>NUCLEOTIDE SEQUENCE</scope>
</reference>
<dbReference type="SMART" id="SM00034">
    <property type="entry name" value="CLECT"/>
    <property type="match status" value="2"/>
</dbReference>
<evidence type="ECO:0000259" key="2">
    <source>
        <dbReference type="PROSITE" id="PS50041"/>
    </source>
</evidence>
<sequence>MNMPVPTKSLLVCAVHCKLFPECSMLAFNESLNQCMVETNTPHRTLTAGWNLYTALGCPDEWEPGPYNTSCYFFSTEKQNWDHAQAACLDMGAELVTINSEDENNYIIEKAKIMDSGANDRVQEGTFVWGDSSDPVIIHNWRYYEPNGGTNENCVYITKTLNFYWGDLRCSTSLPYVCERALSDCPLGWIIPENMTSTSCYLFSTDSKNWESAQIECHNNGADLVAINSKEEMLYIKEQAKDRNSHFWLGANDRLNEETFVWGDSNETLSVADWLVYLPDGRTNENCIYISKTYLFKWFDIKCSVSIPFICKQGSTRDSLPPQPSEIPQGQIYRQVTSLPQNYYISDELYLDSNINTMDYYGYSLRPAWTWNYMPYRVNSERREFIRMCGKCGKQHTNKSLCAARIQNASNVKNQDILLDIASLVLAEFKIHKNKLKTVSISTQTENCNNKKSIKKKERDSKRLQDYFDRKRTLQELSI</sequence>
<dbReference type="CDD" id="cd00037">
    <property type="entry name" value="CLECT"/>
    <property type="match status" value="2"/>
</dbReference>
<dbReference type="InterPro" id="IPR016186">
    <property type="entry name" value="C-type_lectin-like/link_sf"/>
</dbReference>
<comment type="caution">
    <text evidence="3">The sequence shown here is derived from an EMBL/GenBank/DDBJ whole genome shotgun (WGS) entry which is preliminary data.</text>
</comment>
<protein>
    <submittedName>
        <fullName evidence="3">Mannose receptor, C type</fullName>
    </submittedName>
</protein>
<keyword evidence="3" id="KW-0675">Receptor</keyword>
<dbReference type="OrthoDB" id="6051775at2759"/>
<gene>
    <name evidence="3" type="ORF">MGAL_10B086722</name>
</gene>
<keyword evidence="4" id="KW-1185">Reference proteome</keyword>
<dbReference type="AlphaFoldDB" id="A0A8B6CSP9"/>
<organism evidence="3 4">
    <name type="scientific">Mytilus galloprovincialis</name>
    <name type="common">Mediterranean mussel</name>
    <dbReference type="NCBI Taxonomy" id="29158"/>
    <lineage>
        <taxon>Eukaryota</taxon>
        <taxon>Metazoa</taxon>
        <taxon>Spiralia</taxon>
        <taxon>Lophotrochozoa</taxon>
        <taxon>Mollusca</taxon>
        <taxon>Bivalvia</taxon>
        <taxon>Autobranchia</taxon>
        <taxon>Pteriomorphia</taxon>
        <taxon>Mytilida</taxon>
        <taxon>Mytiloidea</taxon>
        <taxon>Mytilidae</taxon>
        <taxon>Mytilinae</taxon>
        <taxon>Mytilus</taxon>
    </lineage>
</organism>
<feature type="domain" description="C-type lectin" evidence="2">
    <location>
        <begin position="196"/>
        <end position="312"/>
    </location>
</feature>
<evidence type="ECO:0000313" key="3">
    <source>
        <dbReference type="EMBL" id="VDI08327.1"/>
    </source>
</evidence>
<dbReference type="InterPro" id="IPR018378">
    <property type="entry name" value="C-type_lectin_CS"/>
</dbReference>
<name>A0A8B6CSP9_MYTGA</name>
<accession>A0A8B6CSP9</accession>
<dbReference type="Proteomes" id="UP000596742">
    <property type="component" value="Unassembled WGS sequence"/>
</dbReference>
<dbReference type="InterPro" id="IPR016187">
    <property type="entry name" value="CTDL_fold"/>
</dbReference>